<evidence type="ECO:0000259" key="1">
    <source>
        <dbReference type="Pfam" id="PF11706"/>
    </source>
</evidence>
<reference evidence="2 3" key="1">
    <citation type="journal article" date="2018" name="Int. J. Syst. Evol. Microbiol.">
        <title>Adhaeribacter swui sp. nov., isolated from wet mud.</title>
        <authorList>
            <person name="Kim D.U."/>
            <person name="Kim K.W."/>
            <person name="Kang M.S."/>
            <person name="Kim J.Y."/>
            <person name="Jang J.H."/>
            <person name="Kim M.K."/>
        </authorList>
    </citation>
    <scope>NUCLEOTIDE SEQUENCE [LARGE SCALE GENOMIC DNA]</scope>
    <source>
        <strain evidence="2 3">KCTC 52873</strain>
    </source>
</reference>
<dbReference type="SUPFAM" id="SSF160904">
    <property type="entry name" value="Jann2411-like"/>
    <property type="match status" value="1"/>
</dbReference>
<dbReference type="AlphaFoldDB" id="A0A7G7G810"/>
<organism evidence="2 3">
    <name type="scientific">Adhaeribacter swui</name>
    <dbReference type="NCBI Taxonomy" id="2086471"/>
    <lineage>
        <taxon>Bacteria</taxon>
        <taxon>Pseudomonadati</taxon>
        <taxon>Bacteroidota</taxon>
        <taxon>Cytophagia</taxon>
        <taxon>Cytophagales</taxon>
        <taxon>Hymenobacteraceae</taxon>
        <taxon>Adhaeribacter</taxon>
    </lineage>
</organism>
<feature type="domain" description="Zinc finger CGNR" evidence="1">
    <location>
        <begin position="160"/>
        <end position="201"/>
    </location>
</feature>
<dbReference type="PANTHER" id="PTHR35525:SF3">
    <property type="entry name" value="BLL6575 PROTEIN"/>
    <property type="match status" value="1"/>
</dbReference>
<proteinExistence type="predicted"/>
<gene>
    <name evidence="2" type="ORF">HUW51_11350</name>
</gene>
<dbReference type="EMBL" id="CP055156">
    <property type="protein sequence ID" value="QNF33294.1"/>
    <property type="molecule type" value="Genomic_DNA"/>
</dbReference>
<dbReference type="Proteomes" id="UP000515237">
    <property type="component" value="Chromosome"/>
</dbReference>
<dbReference type="InterPro" id="IPR021005">
    <property type="entry name" value="Znf_CGNR"/>
</dbReference>
<protein>
    <submittedName>
        <fullName evidence="2">CGNR zinc finger domain-containing protein</fullName>
    </submittedName>
</protein>
<keyword evidence="3" id="KW-1185">Reference proteome</keyword>
<evidence type="ECO:0000313" key="3">
    <source>
        <dbReference type="Proteomes" id="UP000515237"/>
    </source>
</evidence>
<name>A0A7G7G810_9BACT</name>
<dbReference type="KEGG" id="aswu:HUW51_11350"/>
<dbReference type="InterPro" id="IPR010852">
    <property type="entry name" value="ABATE"/>
</dbReference>
<dbReference type="PANTHER" id="PTHR35525">
    <property type="entry name" value="BLL6575 PROTEIN"/>
    <property type="match status" value="1"/>
</dbReference>
<sequence length="211" mass="24278">MAHQNTIETIPFDGGVLCLDFVNTVRNRKVPRVHNYFASYANFLIWCRRVAILPVSVLDDLQEYSSQNPVEAEAALQQIVAVRENLYLLFSAIAAERVPTNAVTATFNQNLSNAMGQVFLAWQNTIFSFQLQAKEKELTGPVKLILYSAYQTLLREDRRRIKECAECGWLFLDKTKNGKRQWCNPIYCGSTSKSRRYYHRQKEKEQNSGEA</sequence>
<dbReference type="InterPro" id="IPR023286">
    <property type="entry name" value="ABATE_dom_sf"/>
</dbReference>
<dbReference type="Pfam" id="PF07336">
    <property type="entry name" value="ABATE"/>
    <property type="match status" value="1"/>
</dbReference>
<dbReference type="RefSeq" id="WP_185274146.1">
    <property type="nucleotide sequence ID" value="NZ_CP055156.1"/>
</dbReference>
<evidence type="ECO:0000313" key="2">
    <source>
        <dbReference type="EMBL" id="QNF33294.1"/>
    </source>
</evidence>
<dbReference type="Gene3D" id="1.10.3300.10">
    <property type="entry name" value="Jann2411-like domain"/>
    <property type="match status" value="1"/>
</dbReference>
<dbReference type="Pfam" id="PF11706">
    <property type="entry name" value="zf-CGNR"/>
    <property type="match status" value="1"/>
</dbReference>
<accession>A0A7G7G810</accession>